<accession>A0A2X0IJM6</accession>
<dbReference type="Pfam" id="PF19692">
    <property type="entry name" value="DUF6193"/>
    <property type="match status" value="1"/>
</dbReference>
<protein>
    <submittedName>
        <fullName evidence="1">Uncharacterized protein</fullName>
    </submittedName>
</protein>
<proteinExistence type="predicted"/>
<evidence type="ECO:0000313" key="1">
    <source>
        <dbReference type="EMBL" id="RAG83823.1"/>
    </source>
</evidence>
<reference evidence="1 2" key="1">
    <citation type="submission" date="2018-06" db="EMBL/GenBank/DDBJ databases">
        <title>Streptacidiphilus pinicola sp. nov., isolated from pine grove soil.</title>
        <authorList>
            <person name="Roh S.G."/>
            <person name="Park S."/>
            <person name="Kim M.-K."/>
            <person name="Yun B.-R."/>
            <person name="Park J."/>
            <person name="Kim M.J."/>
            <person name="Kim Y.S."/>
            <person name="Kim S.B."/>
        </authorList>
    </citation>
    <scope>NUCLEOTIDE SEQUENCE [LARGE SCALE GENOMIC DNA]</scope>
    <source>
        <strain evidence="1 2">MMS16-CNU450</strain>
    </source>
</reference>
<evidence type="ECO:0000313" key="2">
    <source>
        <dbReference type="Proteomes" id="UP000248889"/>
    </source>
</evidence>
<organism evidence="1 2">
    <name type="scientific">Streptacidiphilus pinicola</name>
    <dbReference type="NCBI Taxonomy" id="2219663"/>
    <lineage>
        <taxon>Bacteria</taxon>
        <taxon>Bacillati</taxon>
        <taxon>Actinomycetota</taxon>
        <taxon>Actinomycetes</taxon>
        <taxon>Kitasatosporales</taxon>
        <taxon>Streptomycetaceae</taxon>
        <taxon>Streptacidiphilus</taxon>
    </lineage>
</organism>
<name>A0A2X0IJM6_9ACTN</name>
<gene>
    <name evidence="1" type="ORF">DN069_20450</name>
</gene>
<dbReference type="Proteomes" id="UP000248889">
    <property type="component" value="Unassembled WGS sequence"/>
</dbReference>
<sequence>MPFPAVRDLVEAAYAEPKLKQLYPFTSHWGLHFSTCTGWPFTWVVPFIDPLRDGRFRVSGPNRRTVIDEADTAAEAIDIVVAHLPDNLGPAFAGTASDMKREFVAETDGH</sequence>
<dbReference type="OrthoDB" id="3378006at2"/>
<dbReference type="InterPro" id="IPR045682">
    <property type="entry name" value="DUF6193"/>
</dbReference>
<dbReference type="AlphaFoldDB" id="A0A2X0IJM6"/>
<keyword evidence="2" id="KW-1185">Reference proteome</keyword>
<dbReference type="EMBL" id="QKYN01000077">
    <property type="protein sequence ID" value="RAG83823.1"/>
    <property type="molecule type" value="Genomic_DNA"/>
</dbReference>
<comment type="caution">
    <text evidence="1">The sequence shown here is derived from an EMBL/GenBank/DDBJ whole genome shotgun (WGS) entry which is preliminary data.</text>
</comment>